<dbReference type="OrthoDB" id="9807242at2"/>
<proteinExistence type="inferred from homology"/>
<comment type="similarity">
    <text evidence="1">Belongs to the ABC transporter superfamily.</text>
</comment>
<keyword evidence="7" id="KW-1185">Reference proteome</keyword>
<dbReference type="Gene3D" id="3.40.50.300">
    <property type="entry name" value="P-loop containing nucleotide triphosphate hydrolases"/>
    <property type="match status" value="1"/>
</dbReference>
<dbReference type="InterPro" id="IPR050166">
    <property type="entry name" value="ABC_transporter_ATP-bind"/>
</dbReference>
<evidence type="ECO:0000259" key="5">
    <source>
        <dbReference type="PROSITE" id="PS50893"/>
    </source>
</evidence>
<organism evidence="6 7">
    <name type="scientific">Phreatobacter stygius</name>
    <dbReference type="NCBI Taxonomy" id="1940610"/>
    <lineage>
        <taxon>Bacteria</taxon>
        <taxon>Pseudomonadati</taxon>
        <taxon>Pseudomonadota</taxon>
        <taxon>Alphaproteobacteria</taxon>
        <taxon>Hyphomicrobiales</taxon>
        <taxon>Phreatobacteraceae</taxon>
        <taxon>Phreatobacter</taxon>
    </lineage>
</organism>
<evidence type="ECO:0000256" key="2">
    <source>
        <dbReference type="ARBA" id="ARBA00022448"/>
    </source>
</evidence>
<keyword evidence="3" id="KW-0547">Nucleotide-binding</keyword>
<dbReference type="SMART" id="SM00382">
    <property type="entry name" value="AAA"/>
    <property type="match status" value="1"/>
</dbReference>
<dbReference type="InterPro" id="IPR003439">
    <property type="entry name" value="ABC_transporter-like_ATP-bd"/>
</dbReference>
<evidence type="ECO:0000313" key="6">
    <source>
        <dbReference type="EMBL" id="QCI62780.1"/>
    </source>
</evidence>
<evidence type="ECO:0000256" key="4">
    <source>
        <dbReference type="ARBA" id="ARBA00022840"/>
    </source>
</evidence>
<accession>A0A4D7AYN3</accession>
<evidence type="ECO:0000256" key="3">
    <source>
        <dbReference type="ARBA" id="ARBA00022741"/>
    </source>
</evidence>
<evidence type="ECO:0000256" key="1">
    <source>
        <dbReference type="ARBA" id="ARBA00005417"/>
    </source>
</evidence>
<name>A0A4D7AYN3_9HYPH</name>
<gene>
    <name evidence="6" type="ORF">E8M01_00085</name>
</gene>
<dbReference type="EMBL" id="CP039690">
    <property type="protein sequence ID" value="QCI62780.1"/>
    <property type="molecule type" value="Genomic_DNA"/>
</dbReference>
<dbReference type="GO" id="GO:0016887">
    <property type="term" value="F:ATP hydrolysis activity"/>
    <property type="evidence" value="ECO:0007669"/>
    <property type="project" value="InterPro"/>
</dbReference>
<dbReference type="InterPro" id="IPR027417">
    <property type="entry name" value="P-loop_NTPase"/>
</dbReference>
<dbReference type="PANTHER" id="PTHR42788">
    <property type="entry name" value="TAURINE IMPORT ATP-BINDING PROTEIN-RELATED"/>
    <property type="match status" value="1"/>
</dbReference>
<protein>
    <submittedName>
        <fullName evidence="6">ABC transporter ATP-binding protein</fullName>
    </submittedName>
</protein>
<dbReference type="InterPro" id="IPR003593">
    <property type="entry name" value="AAA+_ATPase"/>
</dbReference>
<dbReference type="InterPro" id="IPR017871">
    <property type="entry name" value="ABC_transporter-like_CS"/>
</dbReference>
<dbReference type="Proteomes" id="UP000298781">
    <property type="component" value="Chromosome"/>
</dbReference>
<feature type="domain" description="ABC transporter" evidence="5">
    <location>
        <begin position="7"/>
        <end position="234"/>
    </location>
</feature>
<keyword evidence="4 6" id="KW-0067">ATP-binding</keyword>
<dbReference type="PANTHER" id="PTHR42788:SF13">
    <property type="entry name" value="ALIPHATIC SULFONATES IMPORT ATP-BINDING PROTEIN SSUB"/>
    <property type="match status" value="1"/>
</dbReference>
<dbReference type="SUPFAM" id="SSF52540">
    <property type="entry name" value="P-loop containing nucleoside triphosphate hydrolases"/>
    <property type="match status" value="1"/>
</dbReference>
<evidence type="ECO:0000313" key="7">
    <source>
        <dbReference type="Proteomes" id="UP000298781"/>
    </source>
</evidence>
<sequence length="255" mass="27512">MEGVIDIKGLSLAFERDGQRTEVLSGLDLTVRRGEFLAIVGPSGVGKSTLLRVLMDLARPTAGAVEVAQPAPGRRALAFVFQDARLLPWRRVIDNAAFGLEKTGLGRSERRNKAADALAVVGLAEFAERWPHQLSGGQRQRVALARALAVDPEVLLMDEPFSALDAITREGLQDELTRVRQTTGKTVLFVTHDIDEATYLADRIVVLAGSPGRIAGVHGIDLPHPRRRQDHSLQNTALAVRAALEGDLVIDGAAI</sequence>
<dbReference type="Pfam" id="PF00005">
    <property type="entry name" value="ABC_tran"/>
    <property type="match status" value="1"/>
</dbReference>
<dbReference type="AlphaFoldDB" id="A0A4D7AYN3"/>
<dbReference type="RefSeq" id="WP_136958243.1">
    <property type="nucleotide sequence ID" value="NZ_CP039690.1"/>
</dbReference>
<dbReference type="PROSITE" id="PS50893">
    <property type="entry name" value="ABC_TRANSPORTER_2"/>
    <property type="match status" value="1"/>
</dbReference>
<dbReference type="GO" id="GO:0005524">
    <property type="term" value="F:ATP binding"/>
    <property type="evidence" value="ECO:0007669"/>
    <property type="project" value="UniProtKB-KW"/>
</dbReference>
<keyword evidence="2" id="KW-0813">Transport</keyword>
<dbReference type="CDD" id="cd03293">
    <property type="entry name" value="ABC_NrtD_SsuB_transporters"/>
    <property type="match status" value="1"/>
</dbReference>
<dbReference type="KEGG" id="pstg:E8M01_00085"/>
<dbReference type="PROSITE" id="PS00211">
    <property type="entry name" value="ABC_TRANSPORTER_1"/>
    <property type="match status" value="1"/>
</dbReference>
<reference evidence="6 7" key="1">
    <citation type="submission" date="2019-04" db="EMBL/GenBank/DDBJ databases">
        <title>Phreatobacter aquaticus sp. nov.</title>
        <authorList>
            <person name="Choi A."/>
        </authorList>
    </citation>
    <scope>NUCLEOTIDE SEQUENCE [LARGE SCALE GENOMIC DNA]</scope>
    <source>
        <strain evidence="6 7">KCTC 52518</strain>
    </source>
</reference>